<comment type="caution">
    <text evidence="7">The sequence shown here is derived from an EMBL/GenBank/DDBJ whole genome shotgun (WGS) entry which is preliminary data.</text>
</comment>
<organism evidence="7">
    <name type="scientific">candidate division WOR-3 bacterium</name>
    <dbReference type="NCBI Taxonomy" id="2052148"/>
    <lineage>
        <taxon>Bacteria</taxon>
        <taxon>Bacteria division WOR-3</taxon>
    </lineage>
</organism>
<proteinExistence type="inferred from homology"/>
<keyword evidence="3" id="KW-0663">Pyridoxal phosphate</keyword>
<evidence type="ECO:0000256" key="5">
    <source>
        <dbReference type="RuleBase" id="RU004504"/>
    </source>
</evidence>
<comment type="catalytic activity">
    <reaction evidence="4">
        <text>(sulfur carrier)-H + L-cysteine = (sulfur carrier)-SH + L-alanine</text>
        <dbReference type="Rhea" id="RHEA:43892"/>
        <dbReference type="Rhea" id="RHEA-COMP:14737"/>
        <dbReference type="Rhea" id="RHEA-COMP:14739"/>
        <dbReference type="ChEBI" id="CHEBI:29917"/>
        <dbReference type="ChEBI" id="CHEBI:35235"/>
        <dbReference type="ChEBI" id="CHEBI:57972"/>
        <dbReference type="ChEBI" id="CHEBI:64428"/>
        <dbReference type="EC" id="2.8.1.7"/>
    </reaction>
</comment>
<protein>
    <submittedName>
        <fullName evidence="7">Aminotransferase class V-fold PLP-dependent enzyme</fullName>
    </submittedName>
</protein>
<evidence type="ECO:0000256" key="4">
    <source>
        <dbReference type="ARBA" id="ARBA00050776"/>
    </source>
</evidence>
<dbReference type="Pfam" id="PF00266">
    <property type="entry name" value="Aminotran_5"/>
    <property type="match status" value="1"/>
</dbReference>
<sequence>MSGKNYKLTLKKLAKQIIGLNDEVMLLDGSKKRYINFDNAASTPALSPVQKKIGEFLKWYSNVHRGTGFKSQLSSWVFEEARNIIADFVKADEHCCVIFCKNTTEAINKLSSRFHCPALDKERPIVLTTIMEHHSNELPWRKVAQVIHIELNPDGTINKNDFYEKLKKYAGKIQLVAISGASNVTGYINPIYEFARKVHEVGAQIAVDAAQLAPHRPIDIKPKNDPEHLDYLSFSAHKMYAPYGIGVLVADRSAFMFGTPDDVGGGTADIVDLESAYWKDLPEREEAGTPDIIGVVALAEVIKLIQKIGFEQIIKHETKLTRYALKRLNEIPEIIIYGDRNPKNAHNRLGVISFNIKGMHHALVSAILSYEGGIGVRNGCFCAHPYVKCLLGVTPEDAKKIEQMIINRDRSEVPGAVRISFGIYNTKEEIDELIVMLQKIIKGEYKGKYILDKERGEYYPEGFEFKFQEFFSFD</sequence>
<dbReference type="InterPro" id="IPR015421">
    <property type="entry name" value="PyrdxlP-dep_Trfase_major"/>
</dbReference>
<dbReference type="PROSITE" id="PS00595">
    <property type="entry name" value="AA_TRANSFER_CLASS_5"/>
    <property type="match status" value="1"/>
</dbReference>
<dbReference type="PANTHER" id="PTHR43586:SF8">
    <property type="entry name" value="CYSTEINE DESULFURASE 1, CHLOROPLASTIC"/>
    <property type="match status" value="1"/>
</dbReference>
<dbReference type="InterPro" id="IPR000192">
    <property type="entry name" value="Aminotrans_V_dom"/>
</dbReference>
<keyword evidence="7" id="KW-0808">Transferase</keyword>
<keyword evidence="7" id="KW-0032">Aminotransferase</keyword>
<evidence type="ECO:0000256" key="3">
    <source>
        <dbReference type="ARBA" id="ARBA00022898"/>
    </source>
</evidence>
<name>A0A7V1EJ36_UNCW3</name>
<gene>
    <name evidence="7" type="ORF">ENP86_11755</name>
</gene>
<evidence type="ECO:0000256" key="2">
    <source>
        <dbReference type="ARBA" id="ARBA00010447"/>
    </source>
</evidence>
<comment type="similarity">
    <text evidence="2">Belongs to the class-V pyridoxal-phosphate-dependent aminotransferase family. Csd subfamily.</text>
</comment>
<dbReference type="EMBL" id="DSKY01000022">
    <property type="protein sequence ID" value="HDY60198.1"/>
    <property type="molecule type" value="Genomic_DNA"/>
</dbReference>
<dbReference type="InterPro" id="IPR015424">
    <property type="entry name" value="PyrdxlP-dep_Trfase"/>
</dbReference>
<evidence type="ECO:0000259" key="6">
    <source>
        <dbReference type="Pfam" id="PF00266"/>
    </source>
</evidence>
<evidence type="ECO:0000313" key="7">
    <source>
        <dbReference type="EMBL" id="HDY60198.1"/>
    </source>
</evidence>
<dbReference type="GO" id="GO:0031071">
    <property type="term" value="F:cysteine desulfurase activity"/>
    <property type="evidence" value="ECO:0007669"/>
    <property type="project" value="UniProtKB-EC"/>
</dbReference>
<comment type="cofactor">
    <cofactor evidence="1 5">
        <name>pyridoxal 5'-phosphate</name>
        <dbReference type="ChEBI" id="CHEBI:597326"/>
    </cofactor>
</comment>
<dbReference type="InterPro" id="IPR020578">
    <property type="entry name" value="Aminotrans_V_PyrdxlP_BS"/>
</dbReference>
<dbReference type="AlphaFoldDB" id="A0A7V1EJ36"/>
<dbReference type="Gene3D" id="3.90.1150.10">
    <property type="entry name" value="Aspartate Aminotransferase, domain 1"/>
    <property type="match status" value="1"/>
</dbReference>
<accession>A0A7V1EJ36</accession>
<dbReference type="PANTHER" id="PTHR43586">
    <property type="entry name" value="CYSTEINE DESULFURASE"/>
    <property type="match status" value="1"/>
</dbReference>
<reference evidence="7" key="1">
    <citation type="journal article" date="2020" name="mSystems">
        <title>Genome- and Community-Level Interaction Insights into Carbon Utilization and Element Cycling Functions of Hydrothermarchaeota in Hydrothermal Sediment.</title>
        <authorList>
            <person name="Zhou Z."/>
            <person name="Liu Y."/>
            <person name="Xu W."/>
            <person name="Pan J."/>
            <person name="Luo Z.H."/>
            <person name="Li M."/>
        </authorList>
    </citation>
    <scope>NUCLEOTIDE SEQUENCE [LARGE SCALE GENOMIC DNA]</scope>
    <source>
        <strain evidence="7">SpSt-258</strain>
    </source>
</reference>
<feature type="domain" description="Aminotransferase class V" evidence="6">
    <location>
        <begin position="35"/>
        <end position="433"/>
    </location>
</feature>
<dbReference type="SUPFAM" id="SSF53383">
    <property type="entry name" value="PLP-dependent transferases"/>
    <property type="match status" value="1"/>
</dbReference>
<dbReference type="Gene3D" id="3.40.640.10">
    <property type="entry name" value="Type I PLP-dependent aspartate aminotransferase-like (Major domain)"/>
    <property type="match status" value="1"/>
</dbReference>
<dbReference type="GO" id="GO:0008483">
    <property type="term" value="F:transaminase activity"/>
    <property type="evidence" value="ECO:0007669"/>
    <property type="project" value="UniProtKB-KW"/>
</dbReference>
<dbReference type="InterPro" id="IPR015422">
    <property type="entry name" value="PyrdxlP-dep_Trfase_small"/>
</dbReference>
<evidence type="ECO:0000256" key="1">
    <source>
        <dbReference type="ARBA" id="ARBA00001933"/>
    </source>
</evidence>